<feature type="transmembrane region" description="Helical" evidence="6">
    <location>
        <begin position="302"/>
        <end position="320"/>
    </location>
</feature>
<proteinExistence type="predicted"/>
<keyword evidence="2" id="KW-1003">Cell membrane</keyword>
<dbReference type="GO" id="GO:0043190">
    <property type="term" value="C:ATP-binding cassette (ABC) transporter complex"/>
    <property type="evidence" value="ECO:0007669"/>
    <property type="project" value="InterPro"/>
</dbReference>
<dbReference type="OrthoDB" id="9783403at2"/>
<feature type="transmembrane region" description="Helical" evidence="6">
    <location>
        <begin position="92"/>
        <end position="117"/>
    </location>
</feature>
<dbReference type="Pfam" id="PF03739">
    <property type="entry name" value="LptF_LptG"/>
    <property type="match status" value="1"/>
</dbReference>
<evidence type="ECO:0000256" key="2">
    <source>
        <dbReference type="ARBA" id="ARBA00022475"/>
    </source>
</evidence>
<keyword evidence="5 6" id="KW-0472">Membrane</keyword>
<dbReference type="EMBL" id="FWXY01000002">
    <property type="protein sequence ID" value="SMC45825.1"/>
    <property type="molecule type" value="Genomic_DNA"/>
</dbReference>
<sequence>MSIINRYWMVQFLRFFGIVQFIVLAIFVAVDYLTNLNKFFKAGISLVDALGYVLLKTPFMFVQFTPAGVVLAVIVVFGLMNRNNELLALKAGGISAYTLVTPAVVAGILLSVSMFFLGETVVPVTMAKANYIKYSVIKKKHQVHATRENIWIKSDDTIAHFKFFNPVDQTLSGVSLTRMDDHFRVVQRMDARSGVYKEGQWHFFNMMVQDFSPGDDTGKVTLHDEKVVDMALLPEDLGQMVKKTDEMRFVELAAHIKKVEQEGYDATTYRVDLLGKTAFPFICLIMAIMGAAVGMRPKIKENLPLGIVMGLGMAFLYWILYSFTTSLGYGRMLPPFISAWSANFLFLCVALFYLTRTE</sequence>
<dbReference type="InterPro" id="IPR030923">
    <property type="entry name" value="LptG"/>
</dbReference>
<dbReference type="AlphaFoldDB" id="A0A1W1ZBN7"/>
<protein>
    <submittedName>
        <fullName evidence="7">Lipopolysaccharide export system permease protein</fullName>
    </submittedName>
</protein>
<evidence type="ECO:0000256" key="4">
    <source>
        <dbReference type="ARBA" id="ARBA00022989"/>
    </source>
</evidence>
<evidence type="ECO:0000313" key="7">
    <source>
        <dbReference type="EMBL" id="SMC45825.1"/>
    </source>
</evidence>
<keyword evidence="4 6" id="KW-1133">Transmembrane helix</keyword>
<keyword evidence="8" id="KW-1185">Reference proteome</keyword>
<evidence type="ECO:0000256" key="1">
    <source>
        <dbReference type="ARBA" id="ARBA00004651"/>
    </source>
</evidence>
<feature type="transmembrane region" description="Helical" evidence="6">
    <location>
        <begin position="332"/>
        <end position="354"/>
    </location>
</feature>
<evidence type="ECO:0000256" key="5">
    <source>
        <dbReference type="ARBA" id="ARBA00023136"/>
    </source>
</evidence>
<dbReference type="STRING" id="1121400.SAMN02746065_102175"/>
<dbReference type="GO" id="GO:0015920">
    <property type="term" value="P:lipopolysaccharide transport"/>
    <property type="evidence" value="ECO:0007669"/>
    <property type="project" value="TreeGrafter"/>
</dbReference>
<dbReference type="Proteomes" id="UP000192418">
    <property type="component" value="Unassembled WGS sequence"/>
</dbReference>
<organism evidence="7 8">
    <name type="scientific">Desulfocicer vacuolatum DSM 3385</name>
    <dbReference type="NCBI Taxonomy" id="1121400"/>
    <lineage>
        <taxon>Bacteria</taxon>
        <taxon>Pseudomonadati</taxon>
        <taxon>Thermodesulfobacteriota</taxon>
        <taxon>Desulfobacteria</taxon>
        <taxon>Desulfobacterales</taxon>
        <taxon>Desulfobacteraceae</taxon>
        <taxon>Desulfocicer</taxon>
    </lineage>
</organism>
<evidence type="ECO:0000256" key="6">
    <source>
        <dbReference type="SAM" id="Phobius"/>
    </source>
</evidence>
<evidence type="ECO:0000313" key="8">
    <source>
        <dbReference type="Proteomes" id="UP000192418"/>
    </source>
</evidence>
<dbReference type="InterPro" id="IPR005495">
    <property type="entry name" value="LptG/LptF_permease"/>
</dbReference>
<accession>A0A1W1ZBN7</accession>
<evidence type="ECO:0000256" key="3">
    <source>
        <dbReference type="ARBA" id="ARBA00022692"/>
    </source>
</evidence>
<dbReference type="PANTHER" id="PTHR33529:SF6">
    <property type="entry name" value="YJGP_YJGQ FAMILY PERMEASE"/>
    <property type="match status" value="1"/>
</dbReference>
<feature type="transmembrane region" description="Helical" evidence="6">
    <location>
        <begin position="60"/>
        <end position="80"/>
    </location>
</feature>
<name>A0A1W1ZBN7_9BACT</name>
<dbReference type="NCBIfam" id="TIGR04408">
    <property type="entry name" value="LptG_lptG"/>
    <property type="match status" value="1"/>
</dbReference>
<dbReference type="PANTHER" id="PTHR33529">
    <property type="entry name" value="SLR0882 PROTEIN-RELATED"/>
    <property type="match status" value="1"/>
</dbReference>
<reference evidence="7 8" key="1">
    <citation type="submission" date="2017-04" db="EMBL/GenBank/DDBJ databases">
        <authorList>
            <person name="Afonso C.L."/>
            <person name="Miller P.J."/>
            <person name="Scott M.A."/>
            <person name="Spackman E."/>
            <person name="Goraichik I."/>
            <person name="Dimitrov K.M."/>
            <person name="Suarez D.L."/>
            <person name="Swayne D.E."/>
        </authorList>
    </citation>
    <scope>NUCLEOTIDE SEQUENCE [LARGE SCALE GENOMIC DNA]</scope>
    <source>
        <strain evidence="7 8">DSM 3385</strain>
    </source>
</reference>
<keyword evidence="3 6" id="KW-0812">Transmembrane</keyword>
<gene>
    <name evidence="7" type="ORF">SAMN02746065_102175</name>
</gene>
<dbReference type="RefSeq" id="WP_084066841.1">
    <property type="nucleotide sequence ID" value="NZ_FWXY01000002.1"/>
</dbReference>
<feature type="transmembrane region" description="Helical" evidence="6">
    <location>
        <begin position="12"/>
        <end position="30"/>
    </location>
</feature>
<dbReference type="GO" id="GO:0055085">
    <property type="term" value="P:transmembrane transport"/>
    <property type="evidence" value="ECO:0007669"/>
    <property type="project" value="InterPro"/>
</dbReference>
<comment type="subcellular location">
    <subcellularLocation>
        <location evidence="1">Cell membrane</location>
        <topology evidence="1">Multi-pass membrane protein</topology>
    </subcellularLocation>
</comment>
<feature type="transmembrane region" description="Helical" evidence="6">
    <location>
        <begin position="278"/>
        <end position="295"/>
    </location>
</feature>